<proteinExistence type="inferred from homology"/>
<comment type="similarity">
    <text evidence="1">Belongs to the ROK (NagC/XylR) family.</text>
</comment>
<dbReference type="KEGG" id="aup:AsAng_0024140"/>
<accession>A0A915YES3</accession>
<evidence type="ECO:0000256" key="1">
    <source>
        <dbReference type="ARBA" id="ARBA00006479"/>
    </source>
</evidence>
<protein>
    <submittedName>
        <fullName evidence="2">ROK family protein</fullName>
    </submittedName>
</protein>
<dbReference type="PANTHER" id="PTHR18964:SF149">
    <property type="entry name" value="BIFUNCTIONAL UDP-N-ACETYLGLUCOSAMINE 2-EPIMERASE_N-ACETYLMANNOSAMINE KINASE"/>
    <property type="match status" value="1"/>
</dbReference>
<dbReference type="PANTHER" id="PTHR18964">
    <property type="entry name" value="ROK (REPRESSOR, ORF, KINASE) FAMILY"/>
    <property type="match status" value="1"/>
</dbReference>
<dbReference type="InterPro" id="IPR049874">
    <property type="entry name" value="ROK_cs"/>
</dbReference>
<organism evidence="2 3">
    <name type="scientific">Aureispira anguillae</name>
    <dbReference type="NCBI Taxonomy" id="2864201"/>
    <lineage>
        <taxon>Bacteria</taxon>
        <taxon>Pseudomonadati</taxon>
        <taxon>Bacteroidota</taxon>
        <taxon>Saprospiria</taxon>
        <taxon>Saprospirales</taxon>
        <taxon>Saprospiraceae</taxon>
        <taxon>Aureispira</taxon>
    </lineage>
</organism>
<dbReference type="Gene3D" id="3.30.420.40">
    <property type="match status" value="2"/>
</dbReference>
<dbReference type="Pfam" id="PF00480">
    <property type="entry name" value="ROK"/>
    <property type="match status" value="1"/>
</dbReference>
<reference evidence="2" key="1">
    <citation type="submission" date="2022-09" db="EMBL/GenBank/DDBJ databases">
        <title>Aureispira anguillicida sp. nov., isolated from Leptocephalus of Japanese eel Anguilla japonica.</title>
        <authorList>
            <person name="Yuasa K."/>
            <person name="Mekata T."/>
            <person name="Ikunari K."/>
        </authorList>
    </citation>
    <scope>NUCLEOTIDE SEQUENCE</scope>
    <source>
        <strain evidence="2">EL160426</strain>
    </source>
</reference>
<dbReference type="PROSITE" id="PS01125">
    <property type="entry name" value="ROK"/>
    <property type="match status" value="1"/>
</dbReference>
<evidence type="ECO:0000313" key="3">
    <source>
        <dbReference type="Proteomes" id="UP001060919"/>
    </source>
</evidence>
<gene>
    <name evidence="2" type="ORF">AsAng_0024140</name>
</gene>
<dbReference type="Proteomes" id="UP001060919">
    <property type="component" value="Chromosome"/>
</dbReference>
<dbReference type="AlphaFoldDB" id="A0A915YES3"/>
<dbReference type="SUPFAM" id="SSF53067">
    <property type="entry name" value="Actin-like ATPase domain"/>
    <property type="match status" value="1"/>
</dbReference>
<dbReference type="InterPro" id="IPR043129">
    <property type="entry name" value="ATPase_NBD"/>
</dbReference>
<evidence type="ECO:0000313" key="2">
    <source>
        <dbReference type="EMBL" id="BDS11700.1"/>
    </source>
</evidence>
<sequence length="318" mass="33893">MKVSVGIDIGGTNTVWGLIDEHGTVHVEGQIGTKDFDHPTDFVQAIATILKGALKEHQDFELIGIGIGAPNGNYFNGTIEHAPNLVWKGVVPLKKLFQQHFQLPIWVTNDANAAAIGEMLFGVAKKMDNFVVVTLGTGLGSGFVVNGELMYGHDAFAGELGHTIIERNGRSCGCSRKGCLETYASATGIVRTAKERLNNYTGTSLLSQQAQLSSKSIADCAEQNDALALEIFDYTGHQLGFALANTVAISSPQAIVLFGGLANAGALILNPTKHYMEQYMLNLFKGKVELLISSVPEHHAAILGAGALVWKNVYGALG</sequence>
<dbReference type="RefSeq" id="WP_264792849.1">
    <property type="nucleotide sequence ID" value="NZ_AP026867.1"/>
</dbReference>
<keyword evidence="3" id="KW-1185">Reference proteome</keyword>
<dbReference type="EMBL" id="AP026867">
    <property type="protein sequence ID" value="BDS11700.1"/>
    <property type="molecule type" value="Genomic_DNA"/>
</dbReference>
<name>A0A915YES3_9BACT</name>
<dbReference type="InterPro" id="IPR000600">
    <property type="entry name" value="ROK"/>
</dbReference>